<evidence type="ECO:0000256" key="1">
    <source>
        <dbReference type="ARBA" id="ARBA00022448"/>
    </source>
</evidence>
<reference evidence="5" key="1">
    <citation type="submission" date="2022-04" db="EMBL/GenBank/DDBJ databases">
        <title>Desulfatitalea alkaliphila sp. nov., a novel anaerobic sulfate-reducing bacterium isolated from terrestrial mud volcano, Taman Peninsula, Russia.</title>
        <authorList>
            <person name="Khomyakova M.A."/>
            <person name="Merkel A.Y."/>
            <person name="Slobodkin A.I."/>
        </authorList>
    </citation>
    <scope>NUCLEOTIDE SEQUENCE</scope>
    <source>
        <strain evidence="5">M08but</strain>
    </source>
</reference>
<gene>
    <name evidence="5" type="ORF">MRX98_20960</name>
</gene>
<dbReference type="PROSITE" id="PS50893">
    <property type="entry name" value="ABC_TRANSPORTER_2"/>
    <property type="match status" value="1"/>
</dbReference>
<keyword evidence="2" id="KW-0547">Nucleotide-binding</keyword>
<proteinExistence type="predicted"/>
<evidence type="ECO:0000313" key="6">
    <source>
        <dbReference type="Proteomes" id="UP001165427"/>
    </source>
</evidence>
<dbReference type="SMART" id="SM00382">
    <property type="entry name" value="AAA"/>
    <property type="match status" value="1"/>
</dbReference>
<evidence type="ECO:0000256" key="2">
    <source>
        <dbReference type="ARBA" id="ARBA00022741"/>
    </source>
</evidence>
<keyword evidence="3 5" id="KW-0067">ATP-binding</keyword>
<dbReference type="GO" id="GO:0005524">
    <property type="term" value="F:ATP binding"/>
    <property type="evidence" value="ECO:0007669"/>
    <property type="project" value="UniProtKB-KW"/>
</dbReference>
<keyword evidence="1" id="KW-0813">Transport</keyword>
<evidence type="ECO:0000259" key="4">
    <source>
        <dbReference type="PROSITE" id="PS50893"/>
    </source>
</evidence>
<dbReference type="Gene3D" id="3.40.50.300">
    <property type="entry name" value="P-loop containing nucleotide triphosphate hydrolases"/>
    <property type="match status" value="1"/>
</dbReference>
<evidence type="ECO:0000256" key="3">
    <source>
        <dbReference type="ARBA" id="ARBA00022840"/>
    </source>
</evidence>
<protein>
    <submittedName>
        <fullName evidence="5">ABC transporter ATP-binding protein</fullName>
    </submittedName>
</protein>
<dbReference type="PANTHER" id="PTHR42939">
    <property type="entry name" value="ABC TRANSPORTER ATP-BINDING PROTEIN ALBC-RELATED"/>
    <property type="match status" value="1"/>
</dbReference>
<name>A0AA41R498_9BACT</name>
<organism evidence="5 6">
    <name type="scientific">Desulfatitalea alkaliphila</name>
    <dbReference type="NCBI Taxonomy" id="2929485"/>
    <lineage>
        <taxon>Bacteria</taxon>
        <taxon>Pseudomonadati</taxon>
        <taxon>Thermodesulfobacteriota</taxon>
        <taxon>Desulfobacteria</taxon>
        <taxon>Desulfobacterales</taxon>
        <taxon>Desulfosarcinaceae</taxon>
        <taxon>Desulfatitalea</taxon>
    </lineage>
</organism>
<keyword evidence="6" id="KW-1185">Reference proteome</keyword>
<dbReference type="GO" id="GO:0016887">
    <property type="term" value="F:ATP hydrolysis activity"/>
    <property type="evidence" value="ECO:0007669"/>
    <property type="project" value="InterPro"/>
</dbReference>
<evidence type="ECO:0000313" key="5">
    <source>
        <dbReference type="EMBL" id="MCJ8503057.1"/>
    </source>
</evidence>
<accession>A0AA41R498</accession>
<dbReference type="InterPro" id="IPR051782">
    <property type="entry name" value="ABC_Transporter_VariousFunc"/>
</dbReference>
<comment type="caution">
    <text evidence="5">The sequence shown here is derived from an EMBL/GenBank/DDBJ whole genome shotgun (WGS) entry which is preliminary data.</text>
</comment>
<dbReference type="PANTHER" id="PTHR42939:SF1">
    <property type="entry name" value="ABC TRANSPORTER ATP-BINDING PROTEIN ALBC-RELATED"/>
    <property type="match status" value="1"/>
</dbReference>
<dbReference type="Proteomes" id="UP001165427">
    <property type="component" value="Unassembled WGS sequence"/>
</dbReference>
<feature type="domain" description="ABC transporter" evidence="4">
    <location>
        <begin position="3"/>
        <end position="236"/>
    </location>
</feature>
<dbReference type="InterPro" id="IPR003439">
    <property type="entry name" value="ABC_transporter-like_ATP-bd"/>
</dbReference>
<dbReference type="Pfam" id="PF00005">
    <property type="entry name" value="ABC_tran"/>
    <property type="match status" value="1"/>
</dbReference>
<dbReference type="CDD" id="cd03230">
    <property type="entry name" value="ABC_DR_subfamily_A"/>
    <property type="match status" value="1"/>
</dbReference>
<dbReference type="EMBL" id="JALJRB010000041">
    <property type="protein sequence ID" value="MCJ8503057.1"/>
    <property type="molecule type" value="Genomic_DNA"/>
</dbReference>
<dbReference type="InterPro" id="IPR003593">
    <property type="entry name" value="AAA+_ATPase"/>
</dbReference>
<dbReference type="SUPFAM" id="SSF52540">
    <property type="entry name" value="P-loop containing nucleoside triphosphate hydrolases"/>
    <property type="match status" value="1"/>
</dbReference>
<dbReference type="AlphaFoldDB" id="A0AA41R498"/>
<dbReference type="InterPro" id="IPR027417">
    <property type="entry name" value="P-loop_NTPase"/>
</dbReference>
<dbReference type="RefSeq" id="WP_246914807.1">
    <property type="nucleotide sequence ID" value="NZ_JALJRB010000041.1"/>
</dbReference>
<sequence>MIIQIDNLTKWYRKGRTSKVPAVDNLTLAIAKGEVFGFLGPNGAGKSTVIKILLNFIRPSAGTAMIKGIPVQDPLARGSIGYLPENPYFYDHLTAEEILMFGGRTARMDRNLIGERIDQLLARLKLAHVKRQRIRTYSKGMVQRIGLALALIHDPEVCILDEPMSGLDPLGRRLVADLILDMRRNGRTVFFSSHILSDIEKLCDRVGILNRGRLLYCGNTDTLQAGAGGLEKMFIQLVEQDERENHGADLAIG</sequence>